<organism evidence="1">
    <name type="scientific">Ixodes ricinus</name>
    <name type="common">Common tick</name>
    <name type="synonym">Acarus ricinus</name>
    <dbReference type="NCBI Taxonomy" id="34613"/>
    <lineage>
        <taxon>Eukaryota</taxon>
        <taxon>Metazoa</taxon>
        <taxon>Ecdysozoa</taxon>
        <taxon>Arthropoda</taxon>
        <taxon>Chelicerata</taxon>
        <taxon>Arachnida</taxon>
        <taxon>Acari</taxon>
        <taxon>Parasitiformes</taxon>
        <taxon>Ixodida</taxon>
        <taxon>Ixodoidea</taxon>
        <taxon>Ixodidae</taxon>
        <taxon>Ixodinae</taxon>
        <taxon>Ixodes</taxon>
    </lineage>
</organism>
<name>A0A6B0U7Y4_IXORI</name>
<reference evidence="1" key="1">
    <citation type="submission" date="2019-12" db="EMBL/GenBank/DDBJ databases">
        <title>An insight into the sialome of adult female Ixodes ricinus ticks feeding for 6 days.</title>
        <authorList>
            <person name="Perner J."/>
            <person name="Ribeiro J.M.C."/>
        </authorList>
    </citation>
    <scope>NUCLEOTIDE SEQUENCE</scope>
    <source>
        <strain evidence="1">Semi-engorged</strain>
        <tissue evidence="1">Salivary glands</tissue>
    </source>
</reference>
<accession>A0A6B0U7Y4</accession>
<dbReference type="AlphaFoldDB" id="A0A6B0U7Y4"/>
<protein>
    <submittedName>
        <fullName evidence="1">Uncharacterized protein</fullName>
    </submittedName>
</protein>
<evidence type="ECO:0000313" key="1">
    <source>
        <dbReference type="EMBL" id="MXU85267.1"/>
    </source>
</evidence>
<proteinExistence type="predicted"/>
<dbReference type="EMBL" id="GIFC01003184">
    <property type="protein sequence ID" value="MXU85267.1"/>
    <property type="molecule type" value="Transcribed_RNA"/>
</dbReference>
<sequence>MSVSVRASVVSCKVVKVLSAVVTASAVKIVVVGAALVVSGNVGEVVLSSMSVAGTPGGTVAGRVQAVALSLVVPGKHTQDLLPLR</sequence>